<reference evidence="1" key="1">
    <citation type="submission" date="2022-01" db="EMBL/GenBank/DDBJ databases">
        <title>Genome-Based Taxonomic Classification of the Phylum Actinobacteria.</title>
        <authorList>
            <person name="Gao Y."/>
        </authorList>
    </citation>
    <scope>NUCLEOTIDE SEQUENCE</scope>
    <source>
        <strain evidence="1">KLBMP 8922</strain>
    </source>
</reference>
<dbReference type="AlphaFoldDB" id="A0AA41Q539"/>
<organism evidence="1 2">
    <name type="scientific">Yinghuangia soli</name>
    <dbReference type="NCBI Taxonomy" id="2908204"/>
    <lineage>
        <taxon>Bacteria</taxon>
        <taxon>Bacillati</taxon>
        <taxon>Actinomycetota</taxon>
        <taxon>Actinomycetes</taxon>
        <taxon>Kitasatosporales</taxon>
        <taxon>Streptomycetaceae</taxon>
        <taxon>Yinghuangia</taxon>
    </lineage>
</organism>
<dbReference type="EMBL" id="JAKFHA010000026">
    <property type="protein sequence ID" value="MCF2531723.1"/>
    <property type="molecule type" value="Genomic_DNA"/>
</dbReference>
<accession>A0AA41Q539</accession>
<evidence type="ECO:0000313" key="1">
    <source>
        <dbReference type="EMBL" id="MCF2531723.1"/>
    </source>
</evidence>
<dbReference type="Proteomes" id="UP001165378">
    <property type="component" value="Unassembled WGS sequence"/>
</dbReference>
<dbReference type="RefSeq" id="WP_235056372.1">
    <property type="nucleotide sequence ID" value="NZ_JAKFHA010000026.1"/>
</dbReference>
<protein>
    <recommendedName>
        <fullName evidence="3">Replicative helicase inhibitor G39P N-terminal domain-containing protein</fullName>
    </recommendedName>
</protein>
<evidence type="ECO:0008006" key="3">
    <source>
        <dbReference type="Google" id="ProtNLM"/>
    </source>
</evidence>
<proteinExistence type="predicted"/>
<comment type="caution">
    <text evidence="1">The sequence shown here is derived from an EMBL/GenBank/DDBJ whole genome shotgun (WGS) entry which is preliminary data.</text>
</comment>
<gene>
    <name evidence="1" type="ORF">LZ495_31525</name>
</gene>
<name>A0AA41Q539_9ACTN</name>
<sequence length="136" mass="14869">MNSTETIQLVRYVAALFPAVRTDPHTADAWHDVLHRYPIEQARAAAVRVSERQTFCSLADIVAELKRTRAVALDGFRYVPVPGDDDPTVYLAARREQLAAVAAGHRAADPEALTAARPRPVAELTAATGRDIPEEL</sequence>
<evidence type="ECO:0000313" key="2">
    <source>
        <dbReference type="Proteomes" id="UP001165378"/>
    </source>
</evidence>
<keyword evidence="2" id="KW-1185">Reference proteome</keyword>